<proteinExistence type="predicted"/>
<dbReference type="InterPro" id="IPR019931">
    <property type="entry name" value="LPXTG_anchor"/>
</dbReference>
<evidence type="ECO:0000256" key="3">
    <source>
        <dbReference type="ARBA" id="ARBA00022525"/>
    </source>
</evidence>
<reference evidence="8 9" key="1">
    <citation type="submission" date="2020-03" db="EMBL/GenBank/DDBJ databases">
        <title>Soil Listeria distribution.</title>
        <authorList>
            <person name="Liao J."/>
            <person name="Wiedmann M."/>
        </authorList>
    </citation>
    <scope>NUCLEOTIDE SEQUENCE [LARGE SCALE GENOMIC DNA]</scope>
    <source>
        <strain evidence="8 9">FSL L7-1560</strain>
    </source>
</reference>
<organism evidence="8 9">
    <name type="scientific">Listeria seeligeri</name>
    <dbReference type="NCBI Taxonomy" id="1640"/>
    <lineage>
        <taxon>Bacteria</taxon>
        <taxon>Bacillati</taxon>
        <taxon>Bacillota</taxon>
        <taxon>Bacilli</taxon>
        <taxon>Bacillales</taxon>
        <taxon>Listeriaceae</taxon>
        <taxon>Listeria</taxon>
    </lineage>
</organism>
<evidence type="ECO:0000256" key="5">
    <source>
        <dbReference type="ARBA" id="ARBA00023088"/>
    </source>
</evidence>
<keyword evidence="3" id="KW-0964">Secreted</keyword>
<sequence>MPDSKDINCSEKRPSIAKNQLDANKLPKTGESNNNLAGIFSLLLA</sequence>
<evidence type="ECO:0000256" key="1">
    <source>
        <dbReference type="ARBA" id="ARBA00004168"/>
    </source>
</evidence>
<evidence type="ECO:0000256" key="6">
    <source>
        <dbReference type="SAM" id="MobiDB-lite"/>
    </source>
</evidence>
<keyword evidence="4" id="KW-0732">Signal</keyword>
<dbReference type="Proteomes" id="UP000523362">
    <property type="component" value="Unassembled WGS sequence"/>
</dbReference>
<feature type="region of interest" description="Disordered" evidence="6">
    <location>
        <begin position="1"/>
        <end position="32"/>
    </location>
</feature>
<name>A0A7X0X0W1_LISSE</name>
<dbReference type="NCBIfam" id="TIGR01167">
    <property type="entry name" value="LPXTG_anchor"/>
    <property type="match status" value="1"/>
</dbReference>
<gene>
    <name evidence="8" type="ORF">HB897_04330</name>
</gene>
<dbReference type="AlphaFoldDB" id="A0A7X0X0W1"/>
<evidence type="ECO:0000256" key="4">
    <source>
        <dbReference type="ARBA" id="ARBA00022729"/>
    </source>
</evidence>
<comment type="caution">
    <text evidence="8">The sequence shown here is derived from an EMBL/GenBank/DDBJ whole genome shotgun (WGS) entry which is preliminary data.</text>
</comment>
<evidence type="ECO:0000256" key="2">
    <source>
        <dbReference type="ARBA" id="ARBA00022512"/>
    </source>
</evidence>
<keyword evidence="5" id="KW-0572">Peptidoglycan-anchor</keyword>
<protein>
    <submittedName>
        <fullName evidence="8">LPXTG cell wall anchor domain-containing protein</fullName>
    </submittedName>
</protein>
<feature type="domain" description="Gram-positive cocci surface proteins LPxTG" evidence="7">
    <location>
        <begin position="23"/>
        <end position="44"/>
    </location>
</feature>
<accession>A0A7X0X0W1</accession>
<comment type="subcellular location">
    <subcellularLocation>
        <location evidence="1">Secreted</location>
        <location evidence="1">Cell wall</location>
        <topology evidence="1">Peptidoglycan-anchor</topology>
    </subcellularLocation>
</comment>
<dbReference type="Pfam" id="PF00746">
    <property type="entry name" value="Gram_pos_anchor"/>
    <property type="match status" value="1"/>
</dbReference>
<dbReference type="RefSeq" id="WP_077905420.1">
    <property type="nucleotide sequence ID" value="NZ_CP034772.1"/>
</dbReference>
<evidence type="ECO:0000313" key="9">
    <source>
        <dbReference type="Proteomes" id="UP000523362"/>
    </source>
</evidence>
<evidence type="ECO:0000259" key="7">
    <source>
        <dbReference type="Pfam" id="PF00746"/>
    </source>
</evidence>
<dbReference type="EMBL" id="JAARRG010000001">
    <property type="protein sequence ID" value="MBC1485459.1"/>
    <property type="molecule type" value="Genomic_DNA"/>
</dbReference>
<keyword evidence="2" id="KW-0134">Cell wall</keyword>
<evidence type="ECO:0000313" key="8">
    <source>
        <dbReference type="EMBL" id="MBC1485459.1"/>
    </source>
</evidence>
<feature type="compositionally biased region" description="Basic and acidic residues" evidence="6">
    <location>
        <begin position="1"/>
        <end position="14"/>
    </location>
</feature>